<evidence type="ECO:0000313" key="2">
    <source>
        <dbReference type="Proteomes" id="UP000484381"/>
    </source>
</evidence>
<dbReference type="AlphaFoldDB" id="A0A7X1TGF3"/>
<dbReference type="RefSeq" id="WP_152759229.1">
    <property type="nucleotide sequence ID" value="NZ_WHNP01000011.1"/>
</dbReference>
<gene>
    <name evidence="1" type="ORF">GCT13_14770</name>
</gene>
<sequence>MPTYPGIYIQELHASAHTNMAAPTSITVFIGYTHPFKTPPNNFGIPVPVFSFSDYEDQFGGFFQSSVVDCNVARAVNDFFLNGGAHAYVVSTNSGMQYSTSNGSNHTEGCTLGNVEAAFNNIGPGIKFIALEPTDIPPAGTSPGTEMTVEVSNVQGNTADITIKYANRSETFRKLMVDAGDPDVLNKSINGISTLITVAPAGANYPGRFTAGTATLKTTVPANAVGAFNVSNFRPLFAAEGALDKLQIFNLMAMPGIVNNSVLSDAIAFCKRRMPYFRLGQIC</sequence>
<evidence type="ECO:0000313" key="1">
    <source>
        <dbReference type="EMBL" id="MPW18149.1"/>
    </source>
</evidence>
<comment type="caution">
    <text evidence="1">The sequence shown here is derived from an EMBL/GenBank/DDBJ whole genome shotgun (WGS) entry which is preliminary data.</text>
</comment>
<keyword evidence="2" id="KW-1185">Reference proteome</keyword>
<proteinExistence type="predicted"/>
<name>A0A7X1TGF3_9BURK</name>
<dbReference type="EMBL" id="WHNP01000011">
    <property type="protein sequence ID" value="MPW18149.1"/>
    <property type="molecule type" value="Genomic_DNA"/>
</dbReference>
<reference evidence="1 2" key="1">
    <citation type="submission" date="2019-10" db="EMBL/GenBank/DDBJ databases">
        <title>Paraburkholderia sp. isolated from nodules of Mimosa pudica from Brazilian Atlantic Forest soils.</title>
        <authorList>
            <person name="Paulitsch F."/>
            <person name="Hungria M."/>
            <person name="Dall'Agnol R."/>
        </authorList>
    </citation>
    <scope>NUCLEOTIDE SEQUENCE [LARGE SCALE GENOMIC DNA]</scope>
    <source>
        <strain evidence="1 2">CNPSo 3157</strain>
    </source>
</reference>
<dbReference type="Proteomes" id="UP000484381">
    <property type="component" value="Unassembled WGS sequence"/>
</dbReference>
<organism evidence="1 2">
    <name type="scientific">Paraburkholderia franconis</name>
    <dbReference type="NCBI Taxonomy" id="2654983"/>
    <lineage>
        <taxon>Bacteria</taxon>
        <taxon>Pseudomonadati</taxon>
        <taxon>Pseudomonadota</taxon>
        <taxon>Betaproteobacteria</taxon>
        <taxon>Burkholderiales</taxon>
        <taxon>Burkholderiaceae</taxon>
        <taxon>Paraburkholderia</taxon>
    </lineage>
</organism>
<protein>
    <submittedName>
        <fullName evidence="1">Uncharacterized protein</fullName>
    </submittedName>
</protein>
<accession>A0A7X1TGF3</accession>